<dbReference type="Proteomes" id="UP000290657">
    <property type="component" value="Unassembled WGS sequence"/>
</dbReference>
<dbReference type="SUPFAM" id="SSF63867">
    <property type="entry name" value="MoeA C-terminal domain-like"/>
    <property type="match status" value="1"/>
</dbReference>
<dbReference type="AlphaFoldDB" id="A0A4Q0XTE6"/>
<dbReference type="Gene3D" id="3.90.105.10">
    <property type="entry name" value="Molybdopterin biosynthesis moea protein, domain 2"/>
    <property type="match status" value="1"/>
</dbReference>
<evidence type="ECO:0000259" key="7">
    <source>
        <dbReference type="SMART" id="SM00852"/>
    </source>
</evidence>
<comment type="pathway">
    <text evidence="2 6">Cofactor biosynthesis; molybdopterin biosynthesis.</text>
</comment>
<dbReference type="UniPathway" id="UPA00344"/>
<evidence type="ECO:0000256" key="4">
    <source>
        <dbReference type="ARBA" id="ARBA00023150"/>
    </source>
</evidence>
<dbReference type="CDD" id="cd00887">
    <property type="entry name" value="MoeA"/>
    <property type="match status" value="1"/>
</dbReference>
<evidence type="ECO:0000256" key="1">
    <source>
        <dbReference type="ARBA" id="ARBA00002901"/>
    </source>
</evidence>
<dbReference type="RefSeq" id="WP_128996264.1">
    <property type="nucleotide sequence ID" value="NZ_PDKN01000004.1"/>
</dbReference>
<keyword evidence="6 8" id="KW-0808">Transferase</keyword>
<keyword evidence="6" id="KW-0479">Metal-binding</keyword>
<dbReference type="PANTHER" id="PTHR10192:SF5">
    <property type="entry name" value="GEPHYRIN"/>
    <property type="match status" value="1"/>
</dbReference>
<dbReference type="InterPro" id="IPR001453">
    <property type="entry name" value="MoaB/Mog_dom"/>
</dbReference>
<comment type="similarity">
    <text evidence="3 6">Belongs to the MoeA family.</text>
</comment>
<name>A0A4Q0XTE6_9BACT</name>
<dbReference type="SUPFAM" id="SSF53218">
    <property type="entry name" value="Molybdenum cofactor biosynthesis proteins"/>
    <property type="match status" value="1"/>
</dbReference>
<dbReference type="EC" id="2.10.1.1" evidence="6"/>
<evidence type="ECO:0000313" key="9">
    <source>
        <dbReference type="Proteomes" id="UP000290657"/>
    </source>
</evidence>
<dbReference type="GO" id="GO:0046872">
    <property type="term" value="F:metal ion binding"/>
    <property type="evidence" value="ECO:0007669"/>
    <property type="project" value="UniProtKB-UniRule"/>
</dbReference>
<dbReference type="InterPro" id="IPR005110">
    <property type="entry name" value="MoeA_linker/N"/>
</dbReference>
<comment type="function">
    <text evidence="1 6">Catalyzes the insertion of molybdate into adenylated molybdopterin with the concomitant release of AMP.</text>
</comment>
<comment type="cofactor">
    <cofactor evidence="6">
        <name>Mg(2+)</name>
        <dbReference type="ChEBI" id="CHEBI:18420"/>
    </cofactor>
</comment>
<dbReference type="InterPro" id="IPR036425">
    <property type="entry name" value="MoaB/Mog-like_dom_sf"/>
</dbReference>
<keyword evidence="4 6" id="KW-0501">Molybdenum cofactor biosynthesis</keyword>
<comment type="catalytic activity">
    <reaction evidence="5">
        <text>adenylyl-molybdopterin + molybdate = Mo-molybdopterin + AMP + H(+)</text>
        <dbReference type="Rhea" id="RHEA:35047"/>
        <dbReference type="ChEBI" id="CHEBI:15378"/>
        <dbReference type="ChEBI" id="CHEBI:36264"/>
        <dbReference type="ChEBI" id="CHEBI:62727"/>
        <dbReference type="ChEBI" id="CHEBI:71302"/>
        <dbReference type="ChEBI" id="CHEBI:456215"/>
        <dbReference type="EC" id="2.10.1.1"/>
    </reaction>
</comment>
<keyword evidence="6" id="KW-0500">Molybdenum</keyword>
<dbReference type="InterPro" id="IPR036688">
    <property type="entry name" value="MoeA_C_domain_IV_sf"/>
</dbReference>
<dbReference type="Pfam" id="PF03453">
    <property type="entry name" value="MoeA_N"/>
    <property type="match status" value="1"/>
</dbReference>
<gene>
    <name evidence="8" type="ORF">CRV04_07730</name>
</gene>
<dbReference type="SMART" id="SM00852">
    <property type="entry name" value="MoCF_biosynth"/>
    <property type="match status" value="1"/>
</dbReference>
<dbReference type="EMBL" id="PDKN01000004">
    <property type="protein sequence ID" value="RXJ57691.1"/>
    <property type="molecule type" value="Genomic_DNA"/>
</dbReference>
<dbReference type="GO" id="GO:0005829">
    <property type="term" value="C:cytosol"/>
    <property type="evidence" value="ECO:0007669"/>
    <property type="project" value="TreeGrafter"/>
</dbReference>
<sequence>MAISVAGAIQTIIEKTNRTNYEFLPIEQSIHRICAQNIFSTHALPRFDNSAMDGYAIRFEDRNVPLKVVDTIFAGDDKTMDLNANECVKIMTGAKIPDNCTAIVPQEDVKELDKQTIQVPSNIKENQHIRYIGEDVKLGEAVVLEGEKINFAKITLMASQGITHIKTFKKPKVVVFASGEELKLHYEKVKEYQIYNSNTPTLIARSEEMGCEVNFIGQARDSVESIKEHIENSLDADLIITSGGVSVGEADFTKEAFTQVGFESFFEGIIVKPGKPTIFGQIGSTLVLNLPGNPLASSLIFELFGKILIQRLKGESSCFPNTILGKMDEDLKNKQGRVTIIPGFFNGEYFTASQKRSPGMVSVLAKCNSMIVLNEDVQMIKKDAPIKILPINWEFFTDEEKDYLTYE</sequence>
<dbReference type="OrthoDB" id="9804758at2"/>
<reference evidence="8 9" key="1">
    <citation type="submission" date="2017-10" db="EMBL/GenBank/DDBJ databases">
        <title>Genomics of the genus Arcobacter.</title>
        <authorList>
            <person name="Perez-Cataluna A."/>
            <person name="Figueras M.J."/>
        </authorList>
    </citation>
    <scope>NUCLEOTIDE SEQUENCE [LARGE SCALE GENOMIC DNA]</scope>
    <source>
        <strain evidence="8 9">CECT 8987</strain>
    </source>
</reference>
<protein>
    <recommendedName>
        <fullName evidence="6">Molybdopterin molybdenumtransferase</fullName>
        <ecNumber evidence="6">2.10.1.1</ecNumber>
    </recommendedName>
</protein>
<evidence type="ECO:0000256" key="5">
    <source>
        <dbReference type="ARBA" id="ARBA00047317"/>
    </source>
</evidence>
<keyword evidence="6" id="KW-0460">Magnesium</keyword>
<feature type="domain" description="MoaB/Mog" evidence="7">
    <location>
        <begin position="174"/>
        <end position="311"/>
    </location>
</feature>
<organism evidence="8 9">
    <name type="scientific">Candidatus Marinarcus aquaticus</name>
    <dbReference type="NCBI Taxonomy" id="2044504"/>
    <lineage>
        <taxon>Bacteria</taxon>
        <taxon>Pseudomonadati</taxon>
        <taxon>Campylobacterota</taxon>
        <taxon>Epsilonproteobacteria</taxon>
        <taxon>Campylobacterales</taxon>
        <taxon>Arcobacteraceae</taxon>
        <taxon>Candidatus Marinarcus</taxon>
    </lineage>
</organism>
<evidence type="ECO:0000256" key="2">
    <source>
        <dbReference type="ARBA" id="ARBA00005046"/>
    </source>
</evidence>
<dbReference type="GO" id="GO:0061599">
    <property type="term" value="F:molybdopterin molybdotransferase activity"/>
    <property type="evidence" value="ECO:0007669"/>
    <property type="project" value="UniProtKB-UniRule"/>
</dbReference>
<dbReference type="GO" id="GO:0006777">
    <property type="term" value="P:Mo-molybdopterin cofactor biosynthetic process"/>
    <property type="evidence" value="ECO:0007669"/>
    <property type="project" value="UniProtKB-UniRule"/>
</dbReference>
<comment type="caution">
    <text evidence="8">The sequence shown here is derived from an EMBL/GenBank/DDBJ whole genome shotgun (WGS) entry which is preliminary data.</text>
</comment>
<dbReference type="Gene3D" id="3.40.980.10">
    <property type="entry name" value="MoaB/Mog-like domain"/>
    <property type="match status" value="1"/>
</dbReference>
<accession>A0A4Q0XTE6</accession>
<evidence type="ECO:0000256" key="6">
    <source>
        <dbReference type="RuleBase" id="RU365090"/>
    </source>
</evidence>
<dbReference type="Gene3D" id="2.40.340.10">
    <property type="entry name" value="MoeA, C-terminal, domain IV"/>
    <property type="match status" value="1"/>
</dbReference>
<dbReference type="InterPro" id="IPR036135">
    <property type="entry name" value="MoeA_linker/N_sf"/>
</dbReference>
<dbReference type="Pfam" id="PF00994">
    <property type="entry name" value="MoCF_biosynth"/>
    <property type="match status" value="1"/>
</dbReference>
<proteinExistence type="inferred from homology"/>
<dbReference type="PANTHER" id="PTHR10192">
    <property type="entry name" value="MOLYBDOPTERIN BIOSYNTHESIS PROTEIN"/>
    <property type="match status" value="1"/>
</dbReference>
<evidence type="ECO:0000256" key="3">
    <source>
        <dbReference type="ARBA" id="ARBA00010763"/>
    </source>
</evidence>
<dbReference type="SUPFAM" id="SSF63882">
    <property type="entry name" value="MoeA N-terminal region -like"/>
    <property type="match status" value="1"/>
</dbReference>
<dbReference type="InterPro" id="IPR038987">
    <property type="entry name" value="MoeA-like"/>
</dbReference>
<evidence type="ECO:0000313" key="8">
    <source>
        <dbReference type="EMBL" id="RXJ57691.1"/>
    </source>
</evidence>
<dbReference type="NCBIfam" id="TIGR00177">
    <property type="entry name" value="molyb_syn"/>
    <property type="match status" value="1"/>
</dbReference>
<dbReference type="FunFam" id="2.170.190.11:FF:000001">
    <property type="entry name" value="Molybdopterin molybdenumtransferase"/>
    <property type="match status" value="1"/>
</dbReference>
<keyword evidence="9" id="KW-1185">Reference proteome</keyword>
<dbReference type="Gene3D" id="2.170.190.11">
    <property type="entry name" value="Molybdopterin biosynthesis moea protein, domain 3"/>
    <property type="match status" value="1"/>
</dbReference>